<dbReference type="InterPro" id="IPR035965">
    <property type="entry name" value="PAS-like_dom_sf"/>
</dbReference>
<dbReference type="PRINTS" id="PR00344">
    <property type="entry name" value="BCTRLSENSOR"/>
</dbReference>
<evidence type="ECO:0000256" key="3">
    <source>
        <dbReference type="ARBA" id="ARBA00012438"/>
    </source>
</evidence>
<dbReference type="PATRIC" id="fig|1813736.3.peg.4374"/>
<keyword evidence="7 15" id="KW-0812">Transmembrane</keyword>
<dbReference type="SMART" id="SM00388">
    <property type="entry name" value="HisKA"/>
    <property type="match status" value="1"/>
</dbReference>
<reference evidence="19 20" key="1">
    <citation type="journal article" date="2016" name="Genome Announc.">
        <title>First Complete Genome Sequence of a Subdivision 6 Acidobacterium Strain.</title>
        <authorList>
            <person name="Huang S."/>
            <person name="Vieira S."/>
            <person name="Bunk B."/>
            <person name="Riedel T."/>
            <person name="Sproer C."/>
            <person name="Overmann J."/>
        </authorList>
    </citation>
    <scope>NUCLEOTIDE SEQUENCE [LARGE SCALE GENOMIC DNA]</scope>
    <source>
        <strain evidence="20">DSM 100886 HEG_-6_39</strain>
    </source>
</reference>
<feature type="transmembrane region" description="Helical" evidence="15">
    <location>
        <begin position="12"/>
        <end position="36"/>
    </location>
</feature>
<dbReference type="EC" id="2.7.13.3" evidence="3"/>
<dbReference type="SMART" id="SM00086">
    <property type="entry name" value="PAC"/>
    <property type="match status" value="1"/>
</dbReference>
<dbReference type="Pfam" id="PF00072">
    <property type="entry name" value="Response_reg"/>
    <property type="match status" value="1"/>
</dbReference>
<dbReference type="EMBL" id="CP015136">
    <property type="protein sequence ID" value="AMY10893.1"/>
    <property type="molecule type" value="Genomic_DNA"/>
</dbReference>
<dbReference type="Gene3D" id="1.10.287.130">
    <property type="match status" value="1"/>
</dbReference>
<dbReference type="SUPFAM" id="SSF55874">
    <property type="entry name" value="ATPase domain of HSP90 chaperone/DNA topoisomerase II/histidine kinase"/>
    <property type="match status" value="1"/>
</dbReference>
<evidence type="ECO:0000256" key="12">
    <source>
        <dbReference type="ARBA" id="ARBA00023012"/>
    </source>
</evidence>
<gene>
    <name evidence="19" type="primary">rpfC_6</name>
    <name evidence="19" type="ORF">LuPra_04136</name>
</gene>
<accession>A0A143PRT8</accession>
<evidence type="ECO:0000256" key="8">
    <source>
        <dbReference type="ARBA" id="ARBA00022741"/>
    </source>
</evidence>
<organism evidence="19 20">
    <name type="scientific">Luteitalea pratensis</name>
    <dbReference type="NCBI Taxonomy" id="1855912"/>
    <lineage>
        <taxon>Bacteria</taxon>
        <taxon>Pseudomonadati</taxon>
        <taxon>Acidobacteriota</taxon>
        <taxon>Vicinamibacteria</taxon>
        <taxon>Vicinamibacterales</taxon>
        <taxon>Vicinamibacteraceae</taxon>
        <taxon>Luteitalea</taxon>
    </lineage>
</organism>
<dbReference type="InterPro" id="IPR036097">
    <property type="entry name" value="HisK_dim/P_sf"/>
</dbReference>
<dbReference type="InterPro" id="IPR004358">
    <property type="entry name" value="Sig_transdc_His_kin-like_C"/>
</dbReference>
<dbReference type="AlphaFoldDB" id="A0A143PRT8"/>
<evidence type="ECO:0000256" key="15">
    <source>
        <dbReference type="SAM" id="Phobius"/>
    </source>
</evidence>
<dbReference type="CDD" id="cd17580">
    <property type="entry name" value="REC_2_DhkD-like"/>
    <property type="match status" value="1"/>
</dbReference>
<evidence type="ECO:0000259" key="17">
    <source>
        <dbReference type="PROSITE" id="PS50110"/>
    </source>
</evidence>
<dbReference type="CDD" id="cd00130">
    <property type="entry name" value="PAS"/>
    <property type="match status" value="1"/>
</dbReference>
<dbReference type="InterPro" id="IPR001610">
    <property type="entry name" value="PAC"/>
</dbReference>
<dbReference type="InterPro" id="IPR036890">
    <property type="entry name" value="HATPase_C_sf"/>
</dbReference>
<reference evidence="20" key="2">
    <citation type="submission" date="2016-04" db="EMBL/GenBank/DDBJ databases">
        <title>First Complete Genome Sequence of a Subdivision 6 Acidobacterium.</title>
        <authorList>
            <person name="Huang S."/>
            <person name="Vieira S."/>
            <person name="Bunk B."/>
            <person name="Riedel T."/>
            <person name="Sproeer C."/>
            <person name="Overmann J."/>
        </authorList>
    </citation>
    <scope>NUCLEOTIDE SEQUENCE [LARGE SCALE GENOMIC DNA]</scope>
    <source>
        <strain evidence="20">DSM 100886 HEG_-6_39</strain>
    </source>
</reference>
<feature type="transmembrane region" description="Helical" evidence="15">
    <location>
        <begin position="48"/>
        <end position="67"/>
    </location>
</feature>
<keyword evidence="11 15" id="KW-1133">Transmembrane helix</keyword>
<dbReference type="SMART" id="SM00387">
    <property type="entry name" value="HATPase_c"/>
    <property type="match status" value="1"/>
</dbReference>
<dbReference type="PANTHER" id="PTHR43547">
    <property type="entry name" value="TWO-COMPONENT HISTIDINE KINASE"/>
    <property type="match status" value="1"/>
</dbReference>
<dbReference type="Gene3D" id="2.10.70.100">
    <property type="match status" value="1"/>
</dbReference>
<feature type="domain" description="Histidine kinase" evidence="16">
    <location>
        <begin position="461"/>
        <end position="679"/>
    </location>
</feature>
<sequence>MSAPATGTSPRFVVPLGLAITVVVAAIYFVTSHLSAFWATSGQASSPIFPGVGAALAAMILFGRQYWPSIFAARLLAFWLAGSDREPWLMAAIAGANTLTAWAGGWGLARWGRLDPALSRLRDVLWLGLGGGLGSSMIGATVGVSAMALAGDVSSANYMGTWMRWWVGSIGGVLVVTPLALAWGAGDPLPRSTRYWAHLLACVLAVSGVSAWVFFGAPSALGRTWIVWPVLLWSSLAFGVRGATLALLPATLISVAGTIMGTGVLARTLEQDVRFVLLQQFLMAASFTCLVLAVVADERRGKQVLRDREQRLHLALAAARSFGFEVEPESGAVVRTSECAEILGLPADEAVRGSAPTFLAGVHEDDRQQFADVLTRMTPDHPGARLAYRFLRPDGRVVHIEESATATFDDKGRIARIVGVAMDVTDRRLAEQEREALLVREQAARLEAEQAMLLRDEFLGTVSHELRTPLNAILGWAQILQSGPRTADALQSGLATIARNARLQTQLIDDLLDLSRMSAGRLRLDAQPVDLATVVRDAVLAVTPAASARNVHVQQDATPVTLLVMGDAERLQQVFWNLLVNAVKFSEPGGQVRVRIDQDHEGHRVRVSDTGRGIAADFLPHVFDRFRQADGSTTRRHSGLGIGLALVRQLVELHGGRVAAESPGEGCGATFTVHLPSWRSLPSLAAPGGDVASSPTSPPRTGLTVLVVDDDADTRDIASHFLEGVGARVVTATNADEGLRLLRAERPDVVVADIGMPGTDGYAFIRAVRALSHDDGCETPAVALTALVREEDRRRAIEAGFQSHLAKPITRDALVSTISLLHPPRNRA</sequence>
<dbReference type="InterPro" id="IPR000700">
    <property type="entry name" value="PAS-assoc_C"/>
</dbReference>
<dbReference type="InterPro" id="IPR003661">
    <property type="entry name" value="HisK_dim/P_dom"/>
</dbReference>
<dbReference type="CDD" id="cd16922">
    <property type="entry name" value="HATPase_EvgS-ArcB-TorS-like"/>
    <property type="match status" value="1"/>
</dbReference>
<evidence type="ECO:0000259" key="18">
    <source>
        <dbReference type="PROSITE" id="PS50113"/>
    </source>
</evidence>
<feature type="domain" description="PAC" evidence="18">
    <location>
        <begin position="384"/>
        <end position="436"/>
    </location>
</feature>
<dbReference type="InterPro" id="IPR003594">
    <property type="entry name" value="HATPase_dom"/>
</dbReference>
<dbReference type="InterPro" id="IPR013655">
    <property type="entry name" value="PAS_fold_3"/>
</dbReference>
<evidence type="ECO:0000313" key="19">
    <source>
        <dbReference type="EMBL" id="AMY10893.1"/>
    </source>
</evidence>
<comment type="catalytic activity">
    <reaction evidence="1">
        <text>ATP + protein L-histidine = ADP + protein N-phospho-L-histidine.</text>
        <dbReference type="EC" id="2.7.13.3"/>
    </reaction>
</comment>
<keyword evidence="10" id="KW-0067">ATP-binding</keyword>
<dbReference type="SUPFAM" id="SSF52172">
    <property type="entry name" value="CheY-like"/>
    <property type="match status" value="1"/>
</dbReference>
<dbReference type="SUPFAM" id="SSF47384">
    <property type="entry name" value="Homodimeric domain of signal transducing histidine kinase"/>
    <property type="match status" value="1"/>
</dbReference>
<evidence type="ECO:0000256" key="10">
    <source>
        <dbReference type="ARBA" id="ARBA00022840"/>
    </source>
</evidence>
<feature type="transmembrane region" description="Helical" evidence="15">
    <location>
        <begin position="247"/>
        <end position="269"/>
    </location>
</feature>
<dbReference type="InterPro" id="IPR011006">
    <property type="entry name" value="CheY-like_superfamily"/>
</dbReference>
<feature type="transmembrane region" description="Helical" evidence="15">
    <location>
        <begin position="124"/>
        <end position="150"/>
    </location>
</feature>
<dbReference type="PROSITE" id="PS50110">
    <property type="entry name" value="RESPONSE_REGULATORY"/>
    <property type="match status" value="1"/>
</dbReference>
<keyword evidence="20" id="KW-1185">Reference proteome</keyword>
<evidence type="ECO:0000256" key="4">
    <source>
        <dbReference type="ARBA" id="ARBA00022475"/>
    </source>
</evidence>
<dbReference type="CDD" id="cd00082">
    <property type="entry name" value="HisKA"/>
    <property type="match status" value="1"/>
</dbReference>
<evidence type="ECO:0000256" key="1">
    <source>
        <dbReference type="ARBA" id="ARBA00000085"/>
    </source>
</evidence>
<keyword evidence="5 14" id="KW-0597">Phosphoprotein</keyword>
<evidence type="ECO:0000259" key="16">
    <source>
        <dbReference type="PROSITE" id="PS50109"/>
    </source>
</evidence>
<evidence type="ECO:0000256" key="14">
    <source>
        <dbReference type="PROSITE-ProRule" id="PRU00169"/>
    </source>
</evidence>
<dbReference type="PROSITE" id="PS50113">
    <property type="entry name" value="PAC"/>
    <property type="match status" value="1"/>
</dbReference>
<dbReference type="InterPro" id="IPR000014">
    <property type="entry name" value="PAS"/>
</dbReference>
<dbReference type="FunFam" id="3.30.565.10:FF:000023">
    <property type="entry name" value="PAS domain-containing sensor histidine kinase"/>
    <property type="match status" value="1"/>
</dbReference>
<dbReference type="Gene3D" id="3.30.565.10">
    <property type="entry name" value="Histidine kinase-like ATPase, C-terminal domain"/>
    <property type="match status" value="1"/>
</dbReference>
<evidence type="ECO:0000256" key="11">
    <source>
        <dbReference type="ARBA" id="ARBA00022989"/>
    </source>
</evidence>
<dbReference type="Pfam" id="PF02518">
    <property type="entry name" value="HATPase_c"/>
    <property type="match status" value="1"/>
</dbReference>
<dbReference type="Proteomes" id="UP000076079">
    <property type="component" value="Chromosome"/>
</dbReference>
<evidence type="ECO:0000313" key="20">
    <source>
        <dbReference type="Proteomes" id="UP000076079"/>
    </source>
</evidence>
<feature type="domain" description="Response regulatory" evidence="17">
    <location>
        <begin position="704"/>
        <end position="822"/>
    </location>
</feature>
<dbReference type="Pfam" id="PF00512">
    <property type="entry name" value="HisKA"/>
    <property type="match status" value="1"/>
</dbReference>
<keyword evidence="13 15" id="KW-0472">Membrane</keyword>
<protein>
    <recommendedName>
        <fullName evidence="3">histidine kinase</fullName>
        <ecNumber evidence="3">2.7.13.3</ecNumber>
    </recommendedName>
</protein>
<dbReference type="STRING" id="1855912.LuPra_04136"/>
<dbReference type="Gene3D" id="3.30.450.20">
    <property type="entry name" value="PAS domain"/>
    <property type="match status" value="1"/>
</dbReference>
<proteinExistence type="predicted"/>
<dbReference type="InterPro" id="IPR005467">
    <property type="entry name" value="His_kinase_dom"/>
</dbReference>
<dbReference type="RefSeq" id="WP_110172493.1">
    <property type="nucleotide sequence ID" value="NZ_CP015136.1"/>
</dbReference>
<dbReference type="InterPro" id="IPR001789">
    <property type="entry name" value="Sig_transdc_resp-reg_receiver"/>
</dbReference>
<evidence type="ECO:0000256" key="13">
    <source>
        <dbReference type="ARBA" id="ARBA00023136"/>
    </source>
</evidence>
<feature type="transmembrane region" description="Helical" evidence="15">
    <location>
        <begin position="275"/>
        <end position="296"/>
    </location>
</feature>
<comment type="subcellular location">
    <subcellularLocation>
        <location evidence="2">Cell membrane</location>
        <topology evidence="2">Multi-pass membrane protein</topology>
    </subcellularLocation>
</comment>
<dbReference type="GO" id="GO:0000155">
    <property type="term" value="F:phosphorelay sensor kinase activity"/>
    <property type="evidence" value="ECO:0007669"/>
    <property type="project" value="InterPro"/>
</dbReference>
<dbReference type="Pfam" id="PF08447">
    <property type="entry name" value="PAS_3"/>
    <property type="match status" value="1"/>
</dbReference>
<evidence type="ECO:0000256" key="2">
    <source>
        <dbReference type="ARBA" id="ARBA00004651"/>
    </source>
</evidence>
<evidence type="ECO:0000256" key="7">
    <source>
        <dbReference type="ARBA" id="ARBA00022692"/>
    </source>
</evidence>
<name>A0A143PRT8_LUTPR</name>
<dbReference type="PANTHER" id="PTHR43547:SF2">
    <property type="entry name" value="HYBRID SIGNAL TRANSDUCTION HISTIDINE KINASE C"/>
    <property type="match status" value="1"/>
</dbReference>
<dbReference type="GO" id="GO:0005524">
    <property type="term" value="F:ATP binding"/>
    <property type="evidence" value="ECO:0007669"/>
    <property type="project" value="UniProtKB-KW"/>
</dbReference>
<dbReference type="KEGG" id="abac:LuPra_04136"/>
<dbReference type="SUPFAM" id="SSF55785">
    <property type="entry name" value="PYP-like sensor domain (PAS domain)"/>
    <property type="match status" value="1"/>
</dbReference>
<feature type="modified residue" description="4-aspartylphosphate" evidence="14">
    <location>
        <position position="753"/>
    </location>
</feature>
<keyword evidence="4" id="KW-1003">Cell membrane</keyword>
<keyword evidence="6 19" id="KW-0808">Transferase</keyword>
<evidence type="ECO:0000256" key="6">
    <source>
        <dbReference type="ARBA" id="ARBA00022679"/>
    </source>
</evidence>
<dbReference type="InterPro" id="IPR007895">
    <property type="entry name" value="MASE1"/>
</dbReference>
<dbReference type="PROSITE" id="PS50109">
    <property type="entry name" value="HIS_KIN"/>
    <property type="match status" value="1"/>
</dbReference>
<feature type="transmembrane region" description="Helical" evidence="15">
    <location>
        <begin position="162"/>
        <end position="183"/>
    </location>
</feature>
<evidence type="ECO:0000256" key="9">
    <source>
        <dbReference type="ARBA" id="ARBA00022777"/>
    </source>
</evidence>
<evidence type="ECO:0000256" key="5">
    <source>
        <dbReference type="ARBA" id="ARBA00022553"/>
    </source>
</evidence>
<dbReference type="OrthoDB" id="9815750at2"/>
<dbReference type="GO" id="GO:0005886">
    <property type="term" value="C:plasma membrane"/>
    <property type="evidence" value="ECO:0007669"/>
    <property type="project" value="UniProtKB-SubCell"/>
</dbReference>
<keyword evidence="9" id="KW-0418">Kinase</keyword>
<dbReference type="Pfam" id="PF05231">
    <property type="entry name" value="MASE1"/>
    <property type="match status" value="1"/>
</dbReference>
<keyword evidence="8" id="KW-0547">Nucleotide-binding</keyword>
<dbReference type="NCBIfam" id="TIGR00229">
    <property type="entry name" value="sensory_box"/>
    <property type="match status" value="1"/>
</dbReference>
<feature type="transmembrane region" description="Helical" evidence="15">
    <location>
        <begin position="87"/>
        <end position="112"/>
    </location>
</feature>
<dbReference type="Gene3D" id="3.40.50.2300">
    <property type="match status" value="1"/>
</dbReference>
<feature type="transmembrane region" description="Helical" evidence="15">
    <location>
        <begin position="195"/>
        <end position="215"/>
    </location>
</feature>
<dbReference type="SMART" id="SM00448">
    <property type="entry name" value="REC"/>
    <property type="match status" value="1"/>
</dbReference>
<keyword evidence="12" id="KW-0902">Two-component regulatory system</keyword>